<protein>
    <submittedName>
        <fullName evidence="2">Uncharacterized protein</fullName>
    </submittedName>
</protein>
<keyword evidence="1" id="KW-0472">Membrane</keyword>
<evidence type="ECO:0000256" key="1">
    <source>
        <dbReference type="SAM" id="Phobius"/>
    </source>
</evidence>
<sequence length="65" mass="7482">MASLFYFPKPCDWGHYPPPVKRSENFQVVSKYVLPFIIASIVLGIWGMNICVRMINGIVMESKMM</sequence>
<dbReference type="AlphaFoldDB" id="T1GUM5"/>
<reference evidence="3" key="1">
    <citation type="submission" date="2013-02" db="EMBL/GenBank/DDBJ databases">
        <authorList>
            <person name="Hughes D."/>
        </authorList>
    </citation>
    <scope>NUCLEOTIDE SEQUENCE</scope>
    <source>
        <strain>Durham</strain>
        <strain evidence="3">NC isolate 2 -- Noor lab</strain>
    </source>
</reference>
<name>T1GUM5_MEGSC</name>
<accession>T1GUM5</accession>
<proteinExistence type="predicted"/>
<dbReference type="HOGENOM" id="CLU_2856327_0_0_1"/>
<organism evidence="2 3">
    <name type="scientific">Megaselia scalaris</name>
    <name type="common">Humpbacked fly</name>
    <name type="synonym">Phora scalaris</name>
    <dbReference type="NCBI Taxonomy" id="36166"/>
    <lineage>
        <taxon>Eukaryota</taxon>
        <taxon>Metazoa</taxon>
        <taxon>Ecdysozoa</taxon>
        <taxon>Arthropoda</taxon>
        <taxon>Hexapoda</taxon>
        <taxon>Insecta</taxon>
        <taxon>Pterygota</taxon>
        <taxon>Neoptera</taxon>
        <taxon>Endopterygota</taxon>
        <taxon>Diptera</taxon>
        <taxon>Brachycera</taxon>
        <taxon>Muscomorpha</taxon>
        <taxon>Platypezoidea</taxon>
        <taxon>Phoridae</taxon>
        <taxon>Megaseliini</taxon>
        <taxon>Megaselia</taxon>
    </lineage>
</organism>
<dbReference type="EMBL" id="CAQQ02172483">
    <property type="status" value="NOT_ANNOTATED_CDS"/>
    <property type="molecule type" value="Genomic_DNA"/>
</dbReference>
<keyword evidence="1" id="KW-0812">Transmembrane</keyword>
<feature type="transmembrane region" description="Helical" evidence="1">
    <location>
        <begin position="32"/>
        <end position="55"/>
    </location>
</feature>
<keyword evidence="1" id="KW-1133">Transmembrane helix</keyword>
<evidence type="ECO:0000313" key="2">
    <source>
        <dbReference type="EnsemblMetazoa" id="MESCA007442-PA"/>
    </source>
</evidence>
<keyword evidence="3" id="KW-1185">Reference proteome</keyword>
<dbReference type="EnsemblMetazoa" id="MESCA007442-RA">
    <property type="protein sequence ID" value="MESCA007442-PA"/>
    <property type="gene ID" value="MESCA007442"/>
</dbReference>
<dbReference type="EMBL" id="CAQQ02172484">
    <property type="status" value="NOT_ANNOTATED_CDS"/>
    <property type="molecule type" value="Genomic_DNA"/>
</dbReference>
<dbReference type="Proteomes" id="UP000015102">
    <property type="component" value="Unassembled WGS sequence"/>
</dbReference>
<evidence type="ECO:0000313" key="3">
    <source>
        <dbReference type="Proteomes" id="UP000015102"/>
    </source>
</evidence>
<reference evidence="2" key="2">
    <citation type="submission" date="2015-06" db="UniProtKB">
        <authorList>
            <consortium name="EnsemblMetazoa"/>
        </authorList>
    </citation>
    <scope>IDENTIFICATION</scope>
</reference>